<evidence type="ECO:0000313" key="2">
    <source>
        <dbReference type="Proteomes" id="UP001321749"/>
    </source>
</evidence>
<accession>A0AAV9HND2</accession>
<reference evidence="1" key="2">
    <citation type="submission" date="2023-06" db="EMBL/GenBank/DDBJ databases">
        <authorList>
            <consortium name="Lawrence Berkeley National Laboratory"/>
            <person name="Mondo S.J."/>
            <person name="Hensen N."/>
            <person name="Bonometti L."/>
            <person name="Westerberg I."/>
            <person name="Brannstrom I.O."/>
            <person name="Guillou S."/>
            <person name="Cros-Aarteil S."/>
            <person name="Calhoun S."/>
            <person name="Haridas S."/>
            <person name="Kuo A."/>
            <person name="Pangilinan J."/>
            <person name="Riley R."/>
            <person name="Labutti K."/>
            <person name="Andreopoulos B."/>
            <person name="Lipzen A."/>
            <person name="Chen C."/>
            <person name="Yanf M."/>
            <person name="Daum C."/>
            <person name="Ng V."/>
            <person name="Clum A."/>
            <person name="Steindorff A."/>
            <person name="Ohm R."/>
            <person name="Martin F."/>
            <person name="Silar P."/>
            <person name="Natvig D."/>
            <person name="Lalanne C."/>
            <person name="Gautier V."/>
            <person name="Ament-Velasquez S.L."/>
            <person name="Kruys A."/>
            <person name="Hutchinson M.I."/>
            <person name="Powell A.J."/>
            <person name="Barry K."/>
            <person name="Miller A.N."/>
            <person name="Grigoriev I.V."/>
            <person name="Debuchy R."/>
            <person name="Gladieux P."/>
            <person name="Thoren M.H."/>
            <person name="Johannesson H."/>
        </authorList>
    </citation>
    <scope>NUCLEOTIDE SEQUENCE</scope>
    <source>
        <strain evidence="1">PSN324</strain>
    </source>
</reference>
<dbReference type="Proteomes" id="UP001321749">
    <property type="component" value="Unassembled WGS sequence"/>
</dbReference>
<proteinExistence type="predicted"/>
<evidence type="ECO:0008006" key="3">
    <source>
        <dbReference type="Google" id="ProtNLM"/>
    </source>
</evidence>
<protein>
    <recommendedName>
        <fullName evidence="3">Secreted protein</fullName>
    </recommendedName>
</protein>
<comment type="caution">
    <text evidence="1">The sequence shown here is derived from an EMBL/GenBank/DDBJ whole genome shotgun (WGS) entry which is preliminary data.</text>
</comment>
<reference evidence="1" key="1">
    <citation type="journal article" date="2023" name="Mol. Phylogenet. Evol.">
        <title>Genome-scale phylogeny and comparative genomics of the fungal order Sordariales.</title>
        <authorList>
            <person name="Hensen N."/>
            <person name="Bonometti L."/>
            <person name="Westerberg I."/>
            <person name="Brannstrom I.O."/>
            <person name="Guillou S."/>
            <person name="Cros-Aarteil S."/>
            <person name="Calhoun S."/>
            <person name="Haridas S."/>
            <person name="Kuo A."/>
            <person name="Mondo S."/>
            <person name="Pangilinan J."/>
            <person name="Riley R."/>
            <person name="LaButti K."/>
            <person name="Andreopoulos B."/>
            <person name="Lipzen A."/>
            <person name="Chen C."/>
            <person name="Yan M."/>
            <person name="Daum C."/>
            <person name="Ng V."/>
            <person name="Clum A."/>
            <person name="Steindorff A."/>
            <person name="Ohm R.A."/>
            <person name="Martin F."/>
            <person name="Silar P."/>
            <person name="Natvig D.O."/>
            <person name="Lalanne C."/>
            <person name="Gautier V."/>
            <person name="Ament-Velasquez S.L."/>
            <person name="Kruys A."/>
            <person name="Hutchinson M.I."/>
            <person name="Powell A.J."/>
            <person name="Barry K."/>
            <person name="Miller A.N."/>
            <person name="Grigoriev I.V."/>
            <person name="Debuchy R."/>
            <person name="Gladieux P."/>
            <person name="Hiltunen Thoren M."/>
            <person name="Johannesson H."/>
        </authorList>
    </citation>
    <scope>NUCLEOTIDE SEQUENCE</scope>
    <source>
        <strain evidence="1">PSN324</strain>
    </source>
</reference>
<sequence length="154" mass="17970">MSRYFVVSSLLFYFYFIFYSSSLQPCYSSKLTIQWVNTKKVNAPPQPPPCVSVLVFAASSVFSIFRGAPHIYRDCWDGPLPCALPRPWSLDRSSDDAQRTLPFCVVGILHRPKTEMEFLPPLPFFFHSWWEVRNSSTQYLYSDLPNSYIDPFRF</sequence>
<gene>
    <name evidence="1" type="ORF">QBC42DRAFT_97388</name>
</gene>
<organism evidence="1 2">
    <name type="scientific">Cladorrhinum samala</name>
    <dbReference type="NCBI Taxonomy" id="585594"/>
    <lineage>
        <taxon>Eukaryota</taxon>
        <taxon>Fungi</taxon>
        <taxon>Dikarya</taxon>
        <taxon>Ascomycota</taxon>
        <taxon>Pezizomycotina</taxon>
        <taxon>Sordariomycetes</taxon>
        <taxon>Sordariomycetidae</taxon>
        <taxon>Sordariales</taxon>
        <taxon>Podosporaceae</taxon>
        <taxon>Cladorrhinum</taxon>
    </lineage>
</organism>
<keyword evidence="2" id="KW-1185">Reference proteome</keyword>
<dbReference type="EMBL" id="MU864997">
    <property type="protein sequence ID" value="KAK4461083.1"/>
    <property type="molecule type" value="Genomic_DNA"/>
</dbReference>
<dbReference type="AlphaFoldDB" id="A0AAV9HND2"/>
<name>A0AAV9HND2_9PEZI</name>
<evidence type="ECO:0000313" key="1">
    <source>
        <dbReference type="EMBL" id="KAK4461083.1"/>
    </source>
</evidence>